<feature type="domain" description="tRNA/rRNA methyltransferase SpoU type" evidence="8">
    <location>
        <begin position="3"/>
        <end position="141"/>
    </location>
</feature>
<comment type="similarity">
    <text evidence="6">Belongs to the class IV-like SAM-binding methyltransferase superfamily. RNA methyltransferase TrmH family. TrmL subfamily.</text>
</comment>
<dbReference type="CDD" id="cd18094">
    <property type="entry name" value="SpoU-like_TrmL"/>
    <property type="match status" value="1"/>
</dbReference>
<evidence type="ECO:0000256" key="1">
    <source>
        <dbReference type="ARBA" id="ARBA00022490"/>
    </source>
</evidence>
<dbReference type="EMBL" id="CP158568">
    <property type="protein sequence ID" value="XBY45082.1"/>
    <property type="molecule type" value="Genomic_DNA"/>
</dbReference>
<gene>
    <name evidence="6" type="primary">trmL</name>
    <name evidence="9" type="ORF">ABS361_01950</name>
</gene>
<evidence type="ECO:0000256" key="4">
    <source>
        <dbReference type="ARBA" id="ARBA00022691"/>
    </source>
</evidence>
<dbReference type="RefSeq" id="WP_407050173.1">
    <property type="nucleotide sequence ID" value="NZ_CP158568.1"/>
</dbReference>
<dbReference type="AlphaFoldDB" id="A0AAU7XAC9"/>
<feature type="binding site" evidence="6 7">
    <location>
        <position position="80"/>
    </location>
    <ligand>
        <name>S-adenosyl-L-methionine</name>
        <dbReference type="ChEBI" id="CHEBI:59789"/>
    </ligand>
</feature>
<dbReference type="EC" id="2.1.1.207" evidence="6"/>
<dbReference type="InterPro" id="IPR016914">
    <property type="entry name" value="TrmL"/>
</dbReference>
<evidence type="ECO:0000256" key="3">
    <source>
        <dbReference type="ARBA" id="ARBA00022679"/>
    </source>
</evidence>
<dbReference type="GO" id="GO:0005737">
    <property type="term" value="C:cytoplasm"/>
    <property type="evidence" value="ECO:0007669"/>
    <property type="project" value="UniProtKB-SubCell"/>
</dbReference>
<protein>
    <recommendedName>
        <fullName evidence="6">tRNA (cytidine(34)-2'-O)-methyltransferase</fullName>
        <ecNumber evidence="6">2.1.1.207</ecNumber>
    </recommendedName>
    <alternativeName>
        <fullName evidence="6">tRNA (cytidine/uridine-2'-O-)-methyltransferase TrmL</fullName>
    </alternativeName>
</protein>
<comment type="subcellular location">
    <subcellularLocation>
        <location evidence="6">Cytoplasm</location>
    </subcellularLocation>
</comment>
<dbReference type="GO" id="GO:0003723">
    <property type="term" value="F:RNA binding"/>
    <property type="evidence" value="ECO:0007669"/>
    <property type="project" value="InterPro"/>
</dbReference>
<dbReference type="SUPFAM" id="SSF75217">
    <property type="entry name" value="alpha/beta knot"/>
    <property type="match status" value="1"/>
</dbReference>
<feature type="binding site" evidence="6 7">
    <location>
        <position position="130"/>
    </location>
    <ligand>
        <name>S-adenosyl-L-methionine</name>
        <dbReference type="ChEBI" id="CHEBI:59789"/>
    </ligand>
</feature>
<evidence type="ECO:0000256" key="6">
    <source>
        <dbReference type="HAMAP-Rule" id="MF_01885"/>
    </source>
</evidence>
<dbReference type="HAMAP" id="MF_01885">
    <property type="entry name" value="tRNA_methyltr_TrmL"/>
    <property type="match status" value="1"/>
</dbReference>
<evidence type="ECO:0000256" key="7">
    <source>
        <dbReference type="PIRSR" id="PIRSR029256-1"/>
    </source>
</evidence>
<evidence type="ECO:0000256" key="5">
    <source>
        <dbReference type="ARBA" id="ARBA00022694"/>
    </source>
</evidence>
<keyword evidence="5 6" id="KW-0819">tRNA processing</keyword>
<comment type="catalytic activity">
    <reaction evidence="6">
        <text>5-carboxymethylaminomethyluridine(34) in tRNA(Leu) + S-adenosyl-L-methionine = 5-carboxymethylaminomethyl-2'-O-methyluridine(34) in tRNA(Leu) + S-adenosyl-L-homocysteine + H(+)</text>
        <dbReference type="Rhea" id="RHEA:43088"/>
        <dbReference type="Rhea" id="RHEA-COMP:10333"/>
        <dbReference type="Rhea" id="RHEA-COMP:10334"/>
        <dbReference type="ChEBI" id="CHEBI:15378"/>
        <dbReference type="ChEBI" id="CHEBI:57856"/>
        <dbReference type="ChEBI" id="CHEBI:59789"/>
        <dbReference type="ChEBI" id="CHEBI:74508"/>
        <dbReference type="ChEBI" id="CHEBI:74511"/>
        <dbReference type="EC" id="2.1.1.207"/>
    </reaction>
</comment>
<feature type="binding site" evidence="6 7">
    <location>
        <position position="102"/>
    </location>
    <ligand>
        <name>S-adenosyl-L-methionine</name>
        <dbReference type="ChEBI" id="CHEBI:59789"/>
    </ligand>
</feature>
<comment type="function">
    <text evidence="6">Methylates the ribose at the nucleotide 34 wobble position in the two leucyl isoacceptors tRNA(Leu)(CmAA) and tRNA(Leu)(cmnm5UmAA). Catalyzes the methyl transfer from S-adenosyl-L-methionine to the 2'-OH of the wobble nucleotide.</text>
</comment>
<organism evidence="9">
    <name type="scientific">Methyloraptor flagellatus</name>
    <dbReference type="NCBI Taxonomy" id="3162530"/>
    <lineage>
        <taxon>Bacteria</taxon>
        <taxon>Pseudomonadati</taxon>
        <taxon>Pseudomonadota</taxon>
        <taxon>Alphaproteobacteria</taxon>
        <taxon>Hyphomicrobiales</taxon>
        <taxon>Ancalomicrobiaceae</taxon>
        <taxon>Methyloraptor</taxon>
    </lineage>
</organism>
<dbReference type="InterPro" id="IPR029028">
    <property type="entry name" value="Alpha/beta_knot_MTases"/>
</dbReference>
<dbReference type="PANTHER" id="PTHR42971:SF1">
    <property type="entry name" value="TRNA (CYTIDINE(34)-2'-O)-METHYLTRANSFERASE"/>
    <property type="match status" value="1"/>
</dbReference>
<reference evidence="9" key="1">
    <citation type="submission" date="2024-06" db="EMBL/GenBank/DDBJ databases">
        <title>Methylostella associata gen. nov., sp. nov., a novel Ancalomicrobiaceae-affiliated facultatively methylotrophic bacteria that feed on methanotrophs of the genus Methylococcus.</title>
        <authorList>
            <person name="Saltykova V."/>
            <person name="Danilova O.V."/>
            <person name="Oshkin I.Y."/>
            <person name="Belova S.E."/>
            <person name="Pimenov N.V."/>
            <person name="Dedysh S.N."/>
        </authorList>
    </citation>
    <scope>NUCLEOTIDE SEQUENCE</scope>
    <source>
        <strain evidence="9">S20</strain>
    </source>
</reference>
<evidence type="ECO:0000259" key="8">
    <source>
        <dbReference type="Pfam" id="PF00588"/>
    </source>
</evidence>
<dbReference type="PIRSF" id="PIRSF029256">
    <property type="entry name" value="SpoU_TrmH_prd"/>
    <property type="match status" value="1"/>
</dbReference>
<dbReference type="GO" id="GO:0008175">
    <property type="term" value="F:tRNA methyltransferase activity"/>
    <property type="evidence" value="ECO:0007669"/>
    <property type="project" value="UniProtKB-UniRule"/>
</dbReference>
<dbReference type="GO" id="GO:0008757">
    <property type="term" value="F:S-adenosylmethionine-dependent methyltransferase activity"/>
    <property type="evidence" value="ECO:0007669"/>
    <property type="project" value="UniProtKB-UniRule"/>
</dbReference>
<accession>A0AAU7XAC9</accession>
<keyword evidence="2 6" id="KW-0489">Methyltransferase</keyword>
<evidence type="ECO:0000313" key="9">
    <source>
        <dbReference type="EMBL" id="XBY45082.1"/>
    </source>
</evidence>
<dbReference type="GO" id="GO:0002130">
    <property type="term" value="P:wobble position ribose methylation"/>
    <property type="evidence" value="ECO:0007669"/>
    <property type="project" value="TreeGrafter"/>
</dbReference>
<comment type="subunit">
    <text evidence="6">Homodimer.</text>
</comment>
<name>A0AAU7XAC9_9HYPH</name>
<proteinExistence type="inferred from homology"/>
<dbReference type="KEGG" id="mflg:ABS361_01950"/>
<evidence type="ECO:0000256" key="2">
    <source>
        <dbReference type="ARBA" id="ARBA00022603"/>
    </source>
</evidence>
<sequence>MPRLALYQPDIPQNTGTLLRTAACLGIGVDLIEPAGFALTDKNFRRAGLDYLPAATLTRHIDWAAFETARRAERRRVVLLTTRAALPYTAFSFSAEDVLMVGRESAGVPDHVHDAADARVTIPMREGMRSLNVAIAAAMVLGEALRQVEGFAPVA</sequence>
<keyword evidence="1 6" id="KW-0963">Cytoplasm</keyword>
<dbReference type="InterPro" id="IPR001537">
    <property type="entry name" value="SpoU_MeTrfase"/>
</dbReference>
<comment type="catalytic activity">
    <reaction evidence="6">
        <text>cytidine(34) in tRNA + S-adenosyl-L-methionine = 2'-O-methylcytidine(34) in tRNA + S-adenosyl-L-homocysteine + H(+)</text>
        <dbReference type="Rhea" id="RHEA:43084"/>
        <dbReference type="Rhea" id="RHEA-COMP:10331"/>
        <dbReference type="Rhea" id="RHEA-COMP:10332"/>
        <dbReference type="ChEBI" id="CHEBI:15378"/>
        <dbReference type="ChEBI" id="CHEBI:57856"/>
        <dbReference type="ChEBI" id="CHEBI:59789"/>
        <dbReference type="ChEBI" id="CHEBI:74495"/>
        <dbReference type="ChEBI" id="CHEBI:82748"/>
        <dbReference type="EC" id="2.1.1.207"/>
    </reaction>
</comment>
<keyword evidence="3 6" id="KW-0808">Transferase</keyword>
<dbReference type="PANTHER" id="PTHR42971">
    <property type="entry name" value="TRNA (CYTIDINE(34)-2'-O)-METHYLTRANSFERASE"/>
    <property type="match status" value="1"/>
</dbReference>
<keyword evidence="4 6" id="KW-0949">S-adenosyl-L-methionine</keyword>
<feature type="binding site" evidence="6 7">
    <location>
        <position position="122"/>
    </location>
    <ligand>
        <name>S-adenosyl-L-methionine</name>
        <dbReference type="ChEBI" id="CHEBI:59789"/>
    </ligand>
</feature>
<dbReference type="Gene3D" id="3.40.1280.10">
    <property type="match status" value="1"/>
</dbReference>
<dbReference type="InterPro" id="IPR029026">
    <property type="entry name" value="tRNA_m1G_MTases_N"/>
</dbReference>
<dbReference type="Pfam" id="PF00588">
    <property type="entry name" value="SpoU_methylase"/>
    <property type="match status" value="1"/>
</dbReference>